<dbReference type="InterPro" id="IPR048059">
    <property type="entry name" value="Rrp5_S1_rpt_hs1_sc1"/>
</dbReference>
<dbReference type="Pfam" id="PF23233">
    <property type="entry name" value="HAT_Syf1_CNRKL1_N"/>
    <property type="match status" value="1"/>
</dbReference>
<keyword evidence="3" id="KW-1017">Isopeptide bond</keyword>
<evidence type="ECO:0000256" key="2">
    <source>
        <dbReference type="ARBA" id="ARBA00008644"/>
    </source>
</evidence>
<dbReference type="InterPro" id="IPR057302">
    <property type="entry name" value="Rrp5_S1"/>
</dbReference>
<dbReference type="SUPFAM" id="SSF48452">
    <property type="entry name" value="TPR-like"/>
    <property type="match status" value="1"/>
</dbReference>
<dbReference type="Pfam" id="PF00575">
    <property type="entry name" value="S1"/>
    <property type="match status" value="3"/>
</dbReference>
<evidence type="ECO:0000256" key="8">
    <source>
        <dbReference type="ARBA" id="ARBA00022737"/>
    </source>
</evidence>
<dbReference type="GO" id="GO:0032040">
    <property type="term" value="C:small-subunit processome"/>
    <property type="evidence" value="ECO:0007669"/>
    <property type="project" value="TreeGrafter"/>
</dbReference>
<dbReference type="GO" id="GO:0006364">
    <property type="term" value="P:rRNA processing"/>
    <property type="evidence" value="ECO:0007669"/>
    <property type="project" value="UniProtKB-KW"/>
</dbReference>
<feature type="domain" description="S1 motif" evidence="18">
    <location>
        <begin position="1013"/>
        <end position="1086"/>
    </location>
</feature>
<feature type="domain" description="S1 motif" evidence="18">
    <location>
        <begin position="281"/>
        <end position="346"/>
    </location>
</feature>
<name>A0A8C9UZB9_SCLFO</name>
<feature type="region of interest" description="Disordered" evidence="17">
    <location>
        <begin position="1464"/>
        <end position="1525"/>
    </location>
</feature>
<comment type="function">
    <text evidence="13">Essential for the generation of mature 18S rRNA, specifically necessary for cleavages at sites A0, 1 and 2 of the 47S precursor. Directly interacts with U3 snoRNA.</text>
</comment>
<dbReference type="GO" id="GO:0003723">
    <property type="term" value="F:RNA binding"/>
    <property type="evidence" value="ECO:0007669"/>
    <property type="project" value="TreeGrafter"/>
</dbReference>
<dbReference type="Ensembl" id="ENSSFOT00015006047.2">
    <property type="protein sequence ID" value="ENSSFOP00015005950.2"/>
    <property type="gene ID" value="ENSSFOG00015003881.2"/>
</dbReference>
<keyword evidence="8" id="KW-0677">Repeat</keyword>
<dbReference type="CDD" id="cd05697">
    <property type="entry name" value="S1_Rrp5_repeat_hs5"/>
    <property type="match status" value="1"/>
</dbReference>
<dbReference type="Pfam" id="PF23459">
    <property type="entry name" value="S1_RRP5"/>
    <property type="match status" value="5"/>
</dbReference>
<feature type="region of interest" description="Disordered" evidence="17">
    <location>
        <begin position="1"/>
        <end position="21"/>
    </location>
</feature>
<dbReference type="FunFam" id="2.40.50.140:FF:000148">
    <property type="entry name" value="protein RRP5 homolog isoform X1"/>
    <property type="match status" value="1"/>
</dbReference>
<keyword evidence="6" id="KW-0507">mRNA processing</keyword>
<dbReference type="FunFam" id="1.25.40.10:FF:000065">
    <property type="entry name" value="Programmed cell death 11"/>
    <property type="match status" value="1"/>
</dbReference>
<keyword evidence="9" id="KW-0832">Ubl conjugation</keyword>
<dbReference type="InterPro" id="IPR048058">
    <property type="entry name" value="Rrp5_S1_rpt_hs11_sc8"/>
</dbReference>
<evidence type="ECO:0000256" key="13">
    <source>
        <dbReference type="ARBA" id="ARBA00059726"/>
    </source>
</evidence>
<keyword evidence="12" id="KW-0539">Nucleus</keyword>
<evidence type="ECO:0000256" key="4">
    <source>
        <dbReference type="ARBA" id="ARBA00022552"/>
    </source>
</evidence>
<dbReference type="KEGG" id="sfm:108933718"/>
<dbReference type="SMART" id="SM00316">
    <property type="entry name" value="S1"/>
    <property type="match status" value="13"/>
</dbReference>
<dbReference type="Gene3D" id="2.40.50.140">
    <property type="entry name" value="Nucleic acid-binding proteins"/>
    <property type="match status" value="10"/>
</dbReference>
<dbReference type="Gene3D" id="1.25.40.10">
    <property type="entry name" value="Tetratricopeptide repeat domain"/>
    <property type="match status" value="1"/>
</dbReference>
<evidence type="ECO:0000256" key="1">
    <source>
        <dbReference type="ARBA" id="ARBA00004604"/>
    </source>
</evidence>
<dbReference type="RefSeq" id="XP_018606463.2">
    <property type="nucleotide sequence ID" value="XM_018750947.2"/>
</dbReference>
<dbReference type="CDD" id="cd05698">
    <property type="entry name" value="S1_Rrp5_repeat_hs6_sc5"/>
    <property type="match status" value="1"/>
</dbReference>
<dbReference type="FunFam" id="2.40.50.140:FF:000155">
    <property type="entry name" value="rRNA biogenesis protein RRP5"/>
    <property type="match status" value="1"/>
</dbReference>
<reference evidence="19 20" key="1">
    <citation type="submission" date="2019-04" db="EMBL/GenBank/DDBJ databases">
        <authorList>
            <consortium name="Wellcome Sanger Institute Data Sharing"/>
        </authorList>
    </citation>
    <scope>NUCLEOTIDE SEQUENCE [LARGE SCALE GENOMIC DNA]</scope>
</reference>
<dbReference type="FunFam" id="2.40.50.140:FF:000200">
    <property type="entry name" value="Programmed cell death 11"/>
    <property type="match status" value="1"/>
</dbReference>
<dbReference type="InterPro" id="IPR011990">
    <property type="entry name" value="TPR-like_helical_dom_sf"/>
</dbReference>
<evidence type="ECO:0000256" key="11">
    <source>
        <dbReference type="ARBA" id="ARBA00023187"/>
    </source>
</evidence>
<feature type="domain" description="S1 motif" evidence="18">
    <location>
        <begin position="190"/>
        <end position="258"/>
    </location>
</feature>
<feature type="compositionally biased region" description="Basic and acidic residues" evidence="17">
    <location>
        <begin position="1500"/>
        <end position="1514"/>
    </location>
</feature>
<dbReference type="GeneTree" id="ENSGT00390000012228"/>
<dbReference type="CDD" id="cd05702">
    <property type="entry name" value="S1_Rrp5_repeat_hs11_sc8"/>
    <property type="match status" value="1"/>
</dbReference>
<dbReference type="CDD" id="cd05695">
    <property type="entry name" value="S1_Rrp5_repeat_hs3"/>
    <property type="match status" value="1"/>
</dbReference>
<dbReference type="PANTHER" id="PTHR23270">
    <property type="entry name" value="PROGRAMMED CELL DEATH PROTEIN 11 PRE-RRNA PROCESSING PROTEIN RRP5"/>
    <property type="match status" value="1"/>
</dbReference>
<dbReference type="SMART" id="SM00386">
    <property type="entry name" value="HAT"/>
    <property type="match status" value="7"/>
</dbReference>
<dbReference type="SUPFAM" id="SSF50249">
    <property type="entry name" value="Nucleic acid-binding proteins"/>
    <property type="match status" value="10"/>
</dbReference>
<evidence type="ECO:0000256" key="17">
    <source>
        <dbReference type="SAM" id="MobiDB-lite"/>
    </source>
</evidence>
<feature type="domain" description="S1 motif" evidence="18">
    <location>
        <begin position="542"/>
        <end position="611"/>
    </location>
</feature>
<protein>
    <recommendedName>
        <fullName evidence="15">Protein RRP5 homolog</fullName>
    </recommendedName>
    <alternativeName>
        <fullName evidence="16">Programmed cell death protein 11</fullName>
    </alternativeName>
</protein>
<dbReference type="OrthoDB" id="412781at2759"/>
<feature type="domain" description="S1 motif" evidence="18">
    <location>
        <begin position="1123"/>
        <end position="1196"/>
    </location>
</feature>
<feature type="domain" description="S1 motif" evidence="18">
    <location>
        <begin position="1204"/>
        <end position="1272"/>
    </location>
</feature>
<comment type="similarity">
    <text evidence="2">Belongs to the crooked-neck family.</text>
</comment>
<evidence type="ECO:0000256" key="9">
    <source>
        <dbReference type="ARBA" id="ARBA00022843"/>
    </source>
</evidence>
<evidence type="ECO:0000256" key="16">
    <source>
        <dbReference type="ARBA" id="ARBA00080810"/>
    </source>
</evidence>
<evidence type="ECO:0000256" key="15">
    <source>
        <dbReference type="ARBA" id="ARBA00067510"/>
    </source>
</evidence>
<evidence type="ECO:0000313" key="19">
    <source>
        <dbReference type="Ensembl" id="ENSSFOP00015005950.2"/>
    </source>
</evidence>
<dbReference type="CTD" id="22984"/>
<evidence type="ECO:0000256" key="10">
    <source>
        <dbReference type="ARBA" id="ARBA00022990"/>
    </source>
</evidence>
<dbReference type="InterPro" id="IPR055433">
    <property type="entry name" value="HAT_Syf1-like_N"/>
</dbReference>
<keyword evidence="20" id="KW-1185">Reference proteome</keyword>
<dbReference type="Proteomes" id="UP000694397">
    <property type="component" value="Chromosome 16"/>
</dbReference>
<dbReference type="CDD" id="cd05694">
    <property type="entry name" value="S1_Rrp5_repeat_hs2_sc2"/>
    <property type="match status" value="1"/>
</dbReference>
<keyword evidence="7" id="KW-0747">Spliceosome</keyword>
<dbReference type="GO" id="GO:0008380">
    <property type="term" value="P:RNA splicing"/>
    <property type="evidence" value="ECO:0007669"/>
    <property type="project" value="UniProtKB-KW"/>
</dbReference>
<evidence type="ECO:0000256" key="6">
    <source>
        <dbReference type="ARBA" id="ARBA00022664"/>
    </source>
</evidence>
<dbReference type="InterPro" id="IPR003029">
    <property type="entry name" value="S1_domain"/>
</dbReference>
<dbReference type="FunFam" id="2.40.50.140:FF:000103">
    <property type="entry name" value="protein RRP5 homolog"/>
    <property type="match status" value="2"/>
</dbReference>
<proteinExistence type="inferred from homology"/>
<keyword evidence="10" id="KW-0007">Acetylation</keyword>
<evidence type="ECO:0000256" key="7">
    <source>
        <dbReference type="ARBA" id="ARBA00022728"/>
    </source>
</evidence>
<evidence type="ECO:0000313" key="20">
    <source>
        <dbReference type="Proteomes" id="UP000694397"/>
    </source>
</evidence>
<dbReference type="GO" id="GO:0005681">
    <property type="term" value="C:spliceosomal complex"/>
    <property type="evidence" value="ECO:0007669"/>
    <property type="project" value="UniProtKB-KW"/>
</dbReference>
<evidence type="ECO:0000259" key="18">
    <source>
        <dbReference type="PROSITE" id="PS50126"/>
    </source>
</evidence>
<dbReference type="PROSITE" id="PS50126">
    <property type="entry name" value="S1"/>
    <property type="match status" value="10"/>
</dbReference>
<dbReference type="GO" id="GO:0006397">
    <property type="term" value="P:mRNA processing"/>
    <property type="evidence" value="ECO:0007669"/>
    <property type="project" value="UniProtKB-KW"/>
</dbReference>
<reference evidence="19" key="3">
    <citation type="submission" date="2025-09" db="UniProtKB">
        <authorList>
            <consortium name="Ensembl"/>
        </authorList>
    </citation>
    <scope>IDENTIFICATION</scope>
</reference>
<keyword evidence="4" id="KW-0698">rRNA processing</keyword>
<keyword evidence="5" id="KW-0597">Phosphoprotein</keyword>
<evidence type="ECO:0000256" key="5">
    <source>
        <dbReference type="ARBA" id="ARBA00022553"/>
    </source>
</evidence>
<dbReference type="PANTHER" id="PTHR23270:SF10">
    <property type="entry name" value="PROTEIN RRP5 HOMOLOG"/>
    <property type="match status" value="1"/>
</dbReference>
<dbReference type="GeneID" id="108933718"/>
<dbReference type="InterPro" id="IPR012340">
    <property type="entry name" value="NA-bd_OB-fold"/>
</dbReference>
<reference evidence="19" key="2">
    <citation type="submission" date="2025-08" db="UniProtKB">
        <authorList>
            <consortium name="Ensembl"/>
        </authorList>
    </citation>
    <scope>IDENTIFICATION</scope>
</reference>
<evidence type="ECO:0000256" key="3">
    <source>
        <dbReference type="ARBA" id="ARBA00022499"/>
    </source>
</evidence>
<accession>A0A8C9UZB9</accession>
<feature type="domain" description="S1 motif" evidence="18">
    <location>
        <begin position="86"/>
        <end position="172"/>
    </location>
</feature>
<feature type="region of interest" description="Disordered" evidence="17">
    <location>
        <begin position="1391"/>
        <end position="1424"/>
    </location>
</feature>
<dbReference type="CDD" id="cd04461">
    <property type="entry name" value="S1_Rrp5_repeat_hs8_sc7"/>
    <property type="match status" value="1"/>
</dbReference>
<comment type="subunit">
    <text evidence="14">Interacts with NF-kappa-B p50/NFKB1 and NF-kappa-B p65/RELA.</text>
</comment>
<dbReference type="FunFam" id="2.40.50.140:FF:000175">
    <property type="entry name" value="Programmed cell death 11"/>
    <property type="match status" value="1"/>
</dbReference>
<sequence>MASPEEDFPRGGISKKISGSKPVVQHVEADNLFQTCETAENKKKRKSIKQGDGKDAKKQKIAKEESLKLNAAKTVDILHLKNIKVGTLILGCVKEVTDFEVVISLPSGITGFLPVTNLSEAYRKMLCSQLDLDDDTEEIFTLPYLFPLGMLVRCVVSSLGTTKTGHISLKLSIDPKLVNSGLNAGTLKAGMVLSGCVESIEDHGFLVDIGLSGTRAFLAKPEANQCSAKQAELKVGQYVTCLLEEVKNNGRIVRVSMNPATVAQTFATAEHGWTLSSLLPGLLVNAEIKKVTKNGLVLEFLSSFTGTVDFLNMDPERAESYSPGDKLKACVLYVEPSTRSVGLSLLTHLFKPGCVVEPVFSERVGEVVEGCRLKCLHSASGAILELPEKTVAFVHRNYLQEANESFSHNKIISTLSHVCRIMDFSPLEQMHTASLRRSIIDTPFLRYQDIRPGQLLEGTVLSVQPSGVIVKVTDHIRGLVPSLHVADVVLKNPEKKYSVGKKVKCRVLLVEPPSRKLLLTRKKALLDSTLPLIRSYAEARVGKVSHGYVVCVKDFGCIVRFYGNVKGLVPLQELTAEPVVDPQQLFYVGQVVKTKVLSCNAEQEKLLLSFKAAMGPESDSMKEHLQEFNFEIGTKVEARIVKKLPDVLQMSILPEESPALLPRAHLSDHVSNCSLLWEALREGDVVSNAVCLSKSKSNAILTKKPIVAAALEDGFVARDFSDLQVGMQLVGWVKNIMPYGVFVEFPYGLVALAPKSAISDMFVTSTEGIFQIGQTLLTKVTNLDEEKRRVLVSLKVSDVSSGEEDSLGRLLHGLQERTAMVKMMSSRADLKLPEFLCSLTLGQKLKVTVGTVKEDGSVTFVGDELPGVTVVAKKYHVTGVKVAPGEKVTVVVLHVDLLALQVHVSLIPELVGKKKHLETGSTLPAAVRYLEEEFAVISLADKGHLTVVHTTAHLNESFRFKSQKLAVGSSLSVIVKDSSCEELGGLPLVLRAALAEGAQGPTLDGSAKPYRIGNVVTGTVKAIRPLSILVSLPDNVKGSIHVSQIKDVVSPGSYPTSTVKKGSTVTAKVIGTKDVAAHNYLPISHPAFKFTVPELTMLPSVMEGNASLQGAKMMRKLKRYRPGDEITCYVSKYNMQKKYLEVEVSPFISGVVDLLLMTLDHKKLKHPEKMYRTGQALSAKVAGHSHVPKQLSLSLTGVYSLSTGAVTLGIVRKVVAHSGLAVSLPFGRSGFVSLLDLADSYRPNPLETYLVGTIVRCCVIGEDDGSLQLSLRPSRVKASSAPPVRDVEVLSIDDLKEGQIVRGYVKSVGDSGVFIRLSRSITGLARYQQLTTYFVKDHSVYAKHIQLSGLYTTKVVSVNKEKGHVELSLLPQDTGKPDVLPESLGLPLRLGRKENKGKRKRAQCESKQVPGKNVKKTDVKSDENDSGVEVFFREEEKQDKSRKACRAVEGVEAQPVRLHVPGGFSWDASLSSLRPTTAAKDEDSSDEEEAPGQPRKKSKKDRELEKQQEEKRLSQLENELMDPNLQPRSANAFERLVLSSPDSSLVWLQYMAFHLQATEIEQARAVAERALKTISFREEQEKLNVWVALLNLENLYGSEDSLHKVFERALQYCEPLPVYQQLADIYTTSNKHKEAEMLYKNMVKRFSQDRAVWLSYATFLLKQGQNDSVHALLQRALKSLPNKEHVDLIAKFAQLEFKYGDVERGKSMFDRTLSNYPKRTDLWSIYIDLMIKHGTQKEVRELFDRVIHLSVAVKRIKFFFKRYLEYEKKNGTPESVQAVKEKALQYVEAKGSAAAS</sequence>
<gene>
    <name evidence="19" type="primary">PDCD11</name>
    <name evidence="19" type="synonym">pdcd11</name>
</gene>
<dbReference type="CDD" id="cd05693">
    <property type="entry name" value="S1_Rrp5_repeat_hs1_sc1"/>
    <property type="match status" value="1"/>
</dbReference>
<evidence type="ECO:0000256" key="14">
    <source>
        <dbReference type="ARBA" id="ARBA00062488"/>
    </source>
</evidence>
<dbReference type="InterPro" id="IPR003107">
    <property type="entry name" value="HAT"/>
</dbReference>
<feature type="domain" description="S1 motif" evidence="18">
    <location>
        <begin position="1298"/>
        <end position="1370"/>
    </location>
</feature>
<comment type="subcellular location">
    <subcellularLocation>
        <location evidence="1">Nucleus</location>
        <location evidence="1">Nucleolus</location>
    </subcellularLocation>
</comment>
<keyword evidence="11" id="KW-0508">mRNA splicing</keyword>
<feature type="domain" description="S1 motif" evidence="18">
    <location>
        <begin position="726"/>
        <end position="795"/>
    </location>
</feature>
<dbReference type="InterPro" id="IPR045209">
    <property type="entry name" value="Rrp5"/>
</dbReference>
<feature type="domain" description="S1 motif" evidence="18">
    <location>
        <begin position="453"/>
        <end position="522"/>
    </location>
</feature>
<organism evidence="19 20">
    <name type="scientific">Scleropages formosus</name>
    <name type="common">Asian bonytongue</name>
    <name type="synonym">Osteoglossum formosum</name>
    <dbReference type="NCBI Taxonomy" id="113540"/>
    <lineage>
        <taxon>Eukaryota</taxon>
        <taxon>Metazoa</taxon>
        <taxon>Chordata</taxon>
        <taxon>Craniata</taxon>
        <taxon>Vertebrata</taxon>
        <taxon>Euteleostomi</taxon>
        <taxon>Actinopterygii</taxon>
        <taxon>Neopterygii</taxon>
        <taxon>Teleostei</taxon>
        <taxon>Osteoglossocephala</taxon>
        <taxon>Osteoglossomorpha</taxon>
        <taxon>Osteoglossiformes</taxon>
        <taxon>Osteoglossidae</taxon>
        <taxon>Scleropages</taxon>
    </lineage>
</organism>
<evidence type="ECO:0000256" key="12">
    <source>
        <dbReference type="ARBA" id="ARBA00023242"/>
    </source>
</evidence>